<evidence type="ECO:0000313" key="1">
    <source>
        <dbReference type="EMBL" id="ORB74825.1"/>
    </source>
</evidence>
<sequence>MQSCAYLYFGAVGWAELQRLVAEMHENSDNLTPPERQRRLARLQQQTMLALFDLVRKAQGPYQPCYFPACLPGL</sequence>
<dbReference type="Proteomes" id="UP000192601">
    <property type="component" value="Unassembled WGS sequence"/>
</dbReference>
<gene>
    <name evidence="1" type="ORF">BST44_07460</name>
</gene>
<organism evidence="1 2">
    <name type="scientific">Mycobacterium scrofulaceum</name>
    <dbReference type="NCBI Taxonomy" id="1783"/>
    <lineage>
        <taxon>Bacteria</taxon>
        <taxon>Bacillati</taxon>
        <taxon>Actinomycetota</taxon>
        <taxon>Actinomycetes</taxon>
        <taxon>Mycobacteriales</taxon>
        <taxon>Mycobacteriaceae</taxon>
        <taxon>Mycobacterium</taxon>
    </lineage>
</organism>
<evidence type="ECO:0000313" key="2">
    <source>
        <dbReference type="Proteomes" id="UP000192601"/>
    </source>
</evidence>
<comment type="caution">
    <text evidence="1">The sequence shown here is derived from an EMBL/GenBank/DDBJ whole genome shotgun (WGS) entry which is preliminary data.</text>
</comment>
<proteinExistence type="predicted"/>
<dbReference type="EMBL" id="MVIJ01000008">
    <property type="protein sequence ID" value="ORB74825.1"/>
    <property type="molecule type" value="Genomic_DNA"/>
</dbReference>
<dbReference type="AlphaFoldDB" id="A0A1X0KIC5"/>
<reference evidence="1 2" key="1">
    <citation type="submission" date="2017-02" db="EMBL/GenBank/DDBJ databases">
        <title>The new phylogeny of genus Mycobacterium.</title>
        <authorList>
            <person name="Tortoli E."/>
            <person name="Trovato A."/>
            <person name="Cirillo D.M."/>
        </authorList>
    </citation>
    <scope>NUCLEOTIDE SEQUENCE [LARGE SCALE GENOMIC DNA]</scope>
    <source>
        <strain evidence="1 2">DSM 43992</strain>
    </source>
</reference>
<name>A0A1X0KIC5_MYCSC</name>
<keyword evidence="2" id="KW-1185">Reference proteome</keyword>
<protein>
    <submittedName>
        <fullName evidence="1">Uncharacterized protein</fullName>
    </submittedName>
</protein>
<accession>A0A1X0KIC5</accession>